<dbReference type="OrthoDB" id="10426756at2759"/>
<evidence type="ECO:0000313" key="2">
    <source>
        <dbReference type="EMBL" id="PBK85677.1"/>
    </source>
</evidence>
<reference evidence="3" key="1">
    <citation type="journal article" date="2017" name="Nat. Ecol. Evol.">
        <title>Genome expansion and lineage-specific genetic innovations in the forest pathogenic fungi Armillaria.</title>
        <authorList>
            <person name="Sipos G."/>
            <person name="Prasanna A.N."/>
            <person name="Walter M.C."/>
            <person name="O'Connor E."/>
            <person name="Balint B."/>
            <person name="Krizsan K."/>
            <person name="Kiss B."/>
            <person name="Hess J."/>
            <person name="Varga T."/>
            <person name="Slot J."/>
            <person name="Riley R."/>
            <person name="Boka B."/>
            <person name="Rigling D."/>
            <person name="Barry K."/>
            <person name="Lee J."/>
            <person name="Mihaltcheva S."/>
            <person name="LaButti K."/>
            <person name="Lipzen A."/>
            <person name="Waldron R."/>
            <person name="Moloney N.M."/>
            <person name="Sperisen C."/>
            <person name="Kredics L."/>
            <person name="Vagvoelgyi C."/>
            <person name="Patrignani A."/>
            <person name="Fitzpatrick D."/>
            <person name="Nagy I."/>
            <person name="Doyle S."/>
            <person name="Anderson J.B."/>
            <person name="Grigoriev I.V."/>
            <person name="Gueldener U."/>
            <person name="Muensterkoetter M."/>
            <person name="Nagy L.G."/>
        </authorList>
    </citation>
    <scope>NUCLEOTIDE SEQUENCE [LARGE SCALE GENOMIC DNA]</scope>
    <source>
        <strain evidence="3">Ar21-2</strain>
    </source>
</reference>
<dbReference type="OMA" id="FFRAYTA"/>
<protein>
    <submittedName>
        <fullName evidence="2">Uncharacterized protein</fullName>
    </submittedName>
</protein>
<feature type="region of interest" description="Disordered" evidence="1">
    <location>
        <begin position="33"/>
        <end position="83"/>
    </location>
</feature>
<name>A0A2H3D9D5_ARMGA</name>
<dbReference type="EMBL" id="KZ293689">
    <property type="protein sequence ID" value="PBK85677.1"/>
    <property type="molecule type" value="Genomic_DNA"/>
</dbReference>
<organism evidence="2 3">
    <name type="scientific">Armillaria gallica</name>
    <name type="common">Bulbous honey fungus</name>
    <name type="synonym">Armillaria bulbosa</name>
    <dbReference type="NCBI Taxonomy" id="47427"/>
    <lineage>
        <taxon>Eukaryota</taxon>
        <taxon>Fungi</taxon>
        <taxon>Dikarya</taxon>
        <taxon>Basidiomycota</taxon>
        <taxon>Agaricomycotina</taxon>
        <taxon>Agaricomycetes</taxon>
        <taxon>Agaricomycetidae</taxon>
        <taxon>Agaricales</taxon>
        <taxon>Marasmiineae</taxon>
        <taxon>Physalacriaceae</taxon>
        <taxon>Armillaria</taxon>
    </lineage>
</organism>
<proteinExistence type="predicted"/>
<sequence>MSGWMGVMRTGPAAARVSRRRLAPAAAFSSTELLGTSGESDEGRQEWGIDFWGSGSSSSSNGEKRRVVFPERPLTSTGKSSTAPLYLPLNAIQTCLDATWLVRLELICLPSLEHT</sequence>
<dbReference type="InParanoid" id="A0A2H3D9D5"/>
<evidence type="ECO:0000313" key="3">
    <source>
        <dbReference type="Proteomes" id="UP000217790"/>
    </source>
</evidence>
<keyword evidence="3" id="KW-1185">Reference proteome</keyword>
<dbReference type="Proteomes" id="UP000217790">
    <property type="component" value="Unassembled WGS sequence"/>
</dbReference>
<dbReference type="AlphaFoldDB" id="A0A2H3D9D5"/>
<gene>
    <name evidence="2" type="ORF">ARMGADRAFT_550204</name>
</gene>
<feature type="compositionally biased region" description="Polar residues" evidence="1">
    <location>
        <begin position="74"/>
        <end position="83"/>
    </location>
</feature>
<evidence type="ECO:0000256" key="1">
    <source>
        <dbReference type="SAM" id="MobiDB-lite"/>
    </source>
</evidence>
<accession>A0A2H3D9D5</accession>